<accession>A0ABW1DAJ5</accession>
<dbReference type="InterPro" id="IPR000157">
    <property type="entry name" value="TIR_dom"/>
</dbReference>
<organism evidence="2 3">
    <name type="scientific">Nonomuraea insulae</name>
    <dbReference type="NCBI Taxonomy" id="1616787"/>
    <lineage>
        <taxon>Bacteria</taxon>
        <taxon>Bacillati</taxon>
        <taxon>Actinomycetota</taxon>
        <taxon>Actinomycetes</taxon>
        <taxon>Streptosporangiales</taxon>
        <taxon>Streptosporangiaceae</taxon>
        <taxon>Nonomuraea</taxon>
    </lineage>
</organism>
<dbReference type="Proteomes" id="UP001596058">
    <property type="component" value="Unassembled WGS sequence"/>
</dbReference>
<name>A0ABW1DAJ5_9ACTN</name>
<reference evidence="3" key="1">
    <citation type="journal article" date="2019" name="Int. J. Syst. Evol. Microbiol.">
        <title>The Global Catalogue of Microorganisms (GCM) 10K type strain sequencing project: providing services to taxonomists for standard genome sequencing and annotation.</title>
        <authorList>
            <consortium name="The Broad Institute Genomics Platform"/>
            <consortium name="The Broad Institute Genome Sequencing Center for Infectious Disease"/>
            <person name="Wu L."/>
            <person name="Ma J."/>
        </authorList>
    </citation>
    <scope>NUCLEOTIDE SEQUENCE [LARGE SCALE GENOMIC DNA]</scope>
    <source>
        <strain evidence="3">CCUG 53903</strain>
    </source>
</reference>
<protein>
    <submittedName>
        <fullName evidence="2">Toll/interleukin-1 receptor domain-containing protein</fullName>
    </submittedName>
</protein>
<dbReference type="Pfam" id="PF13676">
    <property type="entry name" value="TIR_2"/>
    <property type="match status" value="1"/>
</dbReference>
<dbReference type="SUPFAM" id="SSF52200">
    <property type="entry name" value="Toll/Interleukin receptor TIR domain"/>
    <property type="match status" value="1"/>
</dbReference>
<evidence type="ECO:0000313" key="3">
    <source>
        <dbReference type="Proteomes" id="UP001596058"/>
    </source>
</evidence>
<dbReference type="InterPro" id="IPR035897">
    <property type="entry name" value="Toll_tir_struct_dom_sf"/>
</dbReference>
<dbReference type="Gene3D" id="3.40.50.10140">
    <property type="entry name" value="Toll/interleukin-1 receptor homology (TIR) domain"/>
    <property type="match status" value="1"/>
</dbReference>
<sequence>MSTEPPRNGYRFWAFISYNWSDKRQARSLHQRLERFTVPRLVRRALRVRGLRDRHLRPVFRDDEEMTASGVLDERLREAVDGSAAMVLLASPASALSPYVDLEVARFTATRGVQRLAIVAIGEGGQRHPPLPASLRNLEGEPLWIDCRDDRGVSRRSLVRIAGSVSS</sequence>
<comment type="caution">
    <text evidence="2">The sequence shown here is derived from an EMBL/GenBank/DDBJ whole genome shotgun (WGS) entry which is preliminary data.</text>
</comment>
<proteinExistence type="predicted"/>
<evidence type="ECO:0000259" key="1">
    <source>
        <dbReference type="Pfam" id="PF13676"/>
    </source>
</evidence>
<keyword evidence="3" id="KW-1185">Reference proteome</keyword>
<keyword evidence="2" id="KW-0675">Receptor</keyword>
<feature type="domain" description="TIR" evidence="1">
    <location>
        <begin position="51"/>
        <end position="150"/>
    </location>
</feature>
<dbReference type="RefSeq" id="WP_379523606.1">
    <property type="nucleotide sequence ID" value="NZ_JBHSPA010000109.1"/>
</dbReference>
<gene>
    <name evidence="2" type="ORF">ACFPZ3_60960</name>
</gene>
<dbReference type="EMBL" id="JBHSPA010000109">
    <property type="protein sequence ID" value="MFC5834188.1"/>
    <property type="molecule type" value="Genomic_DNA"/>
</dbReference>
<evidence type="ECO:0000313" key="2">
    <source>
        <dbReference type="EMBL" id="MFC5834188.1"/>
    </source>
</evidence>